<sequence length="128" mass="13725">MQSLPCWKSSTAGAATSICSECFVVESIPEMSVPLLIRRDWFFALASITVLSTMPSATVSATNTLSIDEVAGYLGALPKTQVDTAAPGNGTTDTTVSICTQIVRLEYCSVDPRWPWLLVLSVCLLCCE</sequence>
<dbReference type="Proteomes" id="UP000078397">
    <property type="component" value="Unassembled WGS sequence"/>
</dbReference>
<dbReference type="RefSeq" id="XP_022285863.1">
    <property type="nucleotide sequence ID" value="XM_022429120.1"/>
</dbReference>
<reference evidence="1 2" key="1">
    <citation type="journal article" date="2016" name="PLoS Pathog.">
        <title>Biosynthesis of antibiotic leucinostatins in bio-control fungus Purpureocillium lilacinum and their inhibition on phytophthora revealed by genome mining.</title>
        <authorList>
            <person name="Wang G."/>
            <person name="Liu Z."/>
            <person name="Lin R."/>
            <person name="Li E."/>
            <person name="Mao Z."/>
            <person name="Ling J."/>
            <person name="Yang Y."/>
            <person name="Yin W.B."/>
            <person name="Xie B."/>
        </authorList>
    </citation>
    <scope>NUCLEOTIDE SEQUENCE [LARGE SCALE GENOMIC DNA]</scope>
    <source>
        <strain evidence="1">170</strain>
    </source>
</reference>
<protein>
    <submittedName>
        <fullName evidence="1">Uncharacterized protein</fullName>
    </submittedName>
</protein>
<dbReference type="AlphaFoldDB" id="A0A219ARP8"/>
<evidence type="ECO:0000313" key="2">
    <source>
        <dbReference type="Proteomes" id="UP000078397"/>
    </source>
</evidence>
<organism evidence="1 2">
    <name type="scientific">Pochonia chlamydosporia 170</name>
    <dbReference type="NCBI Taxonomy" id="1380566"/>
    <lineage>
        <taxon>Eukaryota</taxon>
        <taxon>Fungi</taxon>
        <taxon>Dikarya</taxon>
        <taxon>Ascomycota</taxon>
        <taxon>Pezizomycotina</taxon>
        <taxon>Sordariomycetes</taxon>
        <taxon>Hypocreomycetidae</taxon>
        <taxon>Hypocreales</taxon>
        <taxon>Clavicipitaceae</taxon>
        <taxon>Pochonia</taxon>
    </lineage>
</organism>
<dbReference type="EMBL" id="LSBJ02000001">
    <property type="protein sequence ID" value="OWT43443.1"/>
    <property type="molecule type" value="Genomic_DNA"/>
</dbReference>
<comment type="caution">
    <text evidence="1">The sequence shown here is derived from an EMBL/GenBank/DDBJ whole genome shotgun (WGS) entry which is preliminary data.</text>
</comment>
<keyword evidence="2" id="KW-1185">Reference proteome</keyword>
<evidence type="ECO:0000313" key="1">
    <source>
        <dbReference type="EMBL" id="OWT43443.1"/>
    </source>
</evidence>
<dbReference type="KEGG" id="pchm:VFPPC_17408"/>
<gene>
    <name evidence="1" type="ORF">VFPPC_17408</name>
</gene>
<accession>A0A219ARP8</accession>
<proteinExistence type="predicted"/>
<dbReference type="GeneID" id="28844385"/>
<name>A0A219ARP8_METCM</name>